<evidence type="ECO:0000256" key="2">
    <source>
        <dbReference type="ARBA" id="ARBA00022448"/>
    </source>
</evidence>
<evidence type="ECO:0000256" key="3">
    <source>
        <dbReference type="ARBA" id="ARBA00022475"/>
    </source>
</evidence>
<gene>
    <name evidence="9" type="ORF">VV01_20630</name>
</gene>
<keyword evidence="4 7" id="KW-0812">Transmembrane</keyword>
<accession>A0A0L6CMX9</accession>
<dbReference type="InterPro" id="IPR000390">
    <property type="entry name" value="Small_drug/metabolite_transptr"/>
</dbReference>
<keyword evidence="6 8" id="KW-0472">Membrane</keyword>
<reference evidence="10" key="1">
    <citation type="submission" date="2015-03" db="EMBL/GenBank/DDBJ databases">
        <title>Luteipulveratus halotolerans sp. nov., a novel actinobacterium (Dermacoccaceae) from Sarawak, Malaysia.</title>
        <authorList>
            <person name="Juboi H."/>
            <person name="Basik A."/>
            <person name="Shamsul S.S."/>
            <person name="Arnold P."/>
            <person name="Schmitt E.K."/>
            <person name="Sanglier J.-J."/>
            <person name="Yeo T."/>
        </authorList>
    </citation>
    <scope>NUCLEOTIDE SEQUENCE [LARGE SCALE GENOMIC DNA]</scope>
    <source>
        <strain evidence="10">C296001</strain>
    </source>
</reference>
<comment type="subcellular location">
    <subcellularLocation>
        <location evidence="1 7">Cell membrane</location>
        <topology evidence="1 7">Multi-pass membrane protein</topology>
    </subcellularLocation>
</comment>
<dbReference type="InterPro" id="IPR037185">
    <property type="entry name" value="EmrE-like"/>
</dbReference>
<feature type="transmembrane region" description="Helical" evidence="8">
    <location>
        <begin position="6"/>
        <end position="24"/>
    </location>
</feature>
<dbReference type="InterPro" id="IPR045324">
    <property type="entry name" value="Small_multidrug_res"/>
</dbReference>
<dbReference type="RefSeq" id="WP_050671530.1">
    <property type="nucleotide sequence ID" value="NZ_LAIR01000002.1"/>
</dbReference>
<dbReference type="PATRIC" id="fig|1631356.3.peg.4148"/>
<evidence type="ECO:0000256" key="6">
    <source>
        <dbReference type="ARBA" id="ARBA00023136"/>
    </source>
</evidence>
<name>A0A0L6CMX9_9MICO</name>
<evidence type="ECO:0000256" key="8">
    <source>
        <dbReference type="SAM" id="Phobius"/>
    </source>
</evidence>
<keyword evidence="3" id="KW-1003">Cell membrane</keyword>
<dbReference type="Pfam" id="PF00893">
    <property type="entry name" value="Multi_Drug_Res"/>
    <property type="match status" value="1"/>
</dbReference>
<evidence type="ECO:0000313" key="10">
    <source>
        <dbReference type="Proteomes" id="UP000037397"/>
    </source>
</evidence>
<dbReference type="GO" id="GO:0022857">
    <property type="term" value="F:transmembrane transporter activity"/>
    <property type="evidence" value="ECO:0007669"/>
    <property type="project" value="InterPro"/>
</dbReference>
<evidence type="ECO:0000256" key="7">
    <source>
        <dbReference type="RuleBase" id="RU003942"/>
    </source>
</evidence>
<sequence length="107" mass="10803">MEWLHLGIAVVFEIAVAVSAGKAAGFTHRGWTAATLVSGAIGTYFLSLALRTFDVGVGYAIWTSVSGVGIVVLGALVLGQHIDRRRAIGIAAVVGGVVGLQLTGGAA</sequence>
<dbReference type="Gene3D" id="1.10.3730.20">
    <property type="match status" value="1"/>
</dbReference>
<dbReference type="AlphaFoldDB" id="A0A0L6CMX9"/>
<feature type="transmembrane region" description="Helical" evidence="8">
    <location>
        <begin position="59"/>
        <end position="78"/>
    </location>
</feature>
<protein>
    <submittedName>
        <fullName evidence="9">Ligand-binding protein SH3</fullName>
    </submittedName>
</protein>
<dbReference type="STRING" id="1631356.VV01_20630"/>
<dbReference type="PANTHER" id="PTHR30561">
    <property type="entry name" value="SMR FAMILY PROTON-DEPENDENT DRUG EFFLUX TRANSPORTER SUGE"/>
    <property type="match status" value="1"/>
</dbReference>
<proteinExistence type="inferred from homology"/>
<keyword evidence="2" id="KW-0813">Transport</keyword>
<evidence type="ECO:0000256" key="1">
    <source>
        <dbReference type="ARBA" id="ARBA00004651"/>
    </source>
</evidence>
<keyword evidence="5 8" id="KW-1133">Transmembrane helix</keyword>
<dbReference type="SUPFAM" id="SSF103481">
    <property type="entry name" value="Multidrug resistance efflux transporter EmrE"/>
    <property type="match status" value="1"/>
</dbReference>
<dbReference type="Proteomes" id="UP000037397">
    <property type="component" value="Unassembled WGS sequence"/>
</dbReference>
<comment type="caution">
    <text evidence="9">The sequence shown here is derived from an EMBL/GenBank/DDBJ whole genome shotgun (WGS) entry which is preliminary data.</text>
</comment>
<dbReference type="GO" id="GO:0005886">
    <property type="term" value="C:plasma membrane"/>
    <property type="evidence" value="ECO:0007669"/>
    <property type="project" value="UniProtKB-SubCell"/>
</dbReference>
<organism evidence="9 10">
    <name type="scientific">Luteipulveratus halotolerans</name>
    <dbReference type="NCBI Taxonomy" id="1631356"/>
    <lineage>
        <taxon>Bacteria</taxon>
        <taxon>Bacillati</taxon>
        <taxon>Actinomycetota</taxon>
        <taxon>Actinomycetes</taxon>
        <taxon>Micrococcales</taxon>
        <taxon>Dermacoccaceae</taxon>
        <taxon>Luteipulveratus</taxon>
    </lineage>
</organism>
<dbReference type="EMBL" id="LAIR01000002">
    <property type="protein sequence ID" value="KNX38990.1"/>
    <property type="molecule type" value="Genomic_DNA"/>
</dbReference>
<keyword evidence="10" id="KW-1185">Reference proteome</keyword>
<evidence type="ECO:0000256" key="5">
    <source>
        <dbReference type="ARBA" id="ARBA00022989"/>
    </source>
</evidence>
<evidence type="ECO:0000256" key="4">
    <source>
        <dbReference type="ARBA" id="ARBA00022692"/>
    </source>
</evidence>
<feature type="transmembrane region" description="Helical" evidence="8">
    <location>
        <begin position="31"/>
        <end position="53"/>
    </location>
</feature>
<dbReference type="OrthoDB" id="21828at2"/>
<evidence type="ECO:0000313" key="9">
    <source>
        <dbReference type="EMBL" id="KNX38990.1"/>
    </source>
</evidence>
<comment type="similarity">
    <text evidence="7">Belongs to the drug/metabolite transporter (DMT) superfamily. Small multidrug resistance (SMR) (TC 2.A.7.1) family.</text>
</comment>
<dbReference type="PANTHER" id="PTHR30561:SF0">
    <property type="entry name" value="GUANIDINIUM EXPORTER"/>
    <property type="match status" value="1"/>
</dbReference>